<evidence type="ECO:0000256" key="1">
    <source>
        <dbReference type="SAM" id="MobiDB-lite"/>
    </source>
</evidence>
<dbReference type="GeneID" id="303167553"/>
<dbReference type="Pfam" id="PF07230">
    <property type="entry name" value="Portal_T4"/>
    <property type="match status" value="1"/>
</dbReference>
<comment type="caution">
    <text evidence="2">The sequence shown here is derived from an EMBL/GenBank/DDBJ whole genome shotgun (WGS) entry which is preliminary data.</text>
</comment>
<gene>
    <name evidence="2" type="ORF">SIL78_18620</name>
</gene>
<name>A0AAJ2S556_9GAMM</name>
<sequence length="572" mass="63491">MAKPRRKSGSVWTELFSASHPDDLDTSPLSVQSGGVASSTPGSGSSSMLDGESGGMVDAKEGVKCSPDGNLLIRRMPVNRLEKYATLRAMGKDPTIDSALKMHLSHALASNPETGEIINIDTKDGNDHEHIVEDLRSTFKPILNANLEKWAYGACLMGWQPLRVYGEKGVGITQVRHDYYTLPDFTSRFERVGNLAGFASSWQQLTGHERSKGLLRLMPPWSFVEIKLPNWQLDHFNKEPHRHNGDVFSIDSEDWQSESYIESQDYGTSLIETAFEPWVDLQEAILSLNMSRKNAANVERLIGVQTGKLNPQKAAEYLNTIGNQMRKASQAQAQQSLRKGYVQTVWNHIIPIFSAGQGQLDISTVEGRPDIAEIEDIKFHVNRLGGAVGVEPALLGFGEQMSGGLGDGGFFRMSVMAAMKANMVRTAVEAMIQRLFDIHVAYKYGKVFTEAERPWQVRFHSLNTAIAREQSEEAERQVQFATSVTGLMQMIDPMLGNVKINEFQNWLMTDLMKVDEEKAKRILADVRKVTPGEGEDEGEIIGESVSPAEQDKLNSLVKTLIYEALADMEIAA</sequence>
<accession>A0AAJ2S556</accession>
<evidence type="ECO:0000313" key="2">
    <source>
        <dbReference type="EMBL" id="MDX5979565.1"/>
    </source>
</evidence>
<organism evidence="2 3">
    <name type="scientific">Vreelandella alkaliphila</name>
    <dbReference type="NCBI Taxonomy" id="272774"/>
    <lineage>
        <taxon>Bacteria</taxon>
        <taxon>Pseudomonadati</taxon>
        <taxon>Pseudomonadota</taxon>
        <taxon>Gammaproteobacteria</taxon>
        <taxon>Oceanospirillales</taxon>
        <taxon>Halomonadaceae</taxon>
        <taxon>Vreelandella</taxon>
    </lineage>
</organism>
<protein>
    <submittedName>
        <fullName evidence="2">Portal protein</fullName>
    </submittedName>
</protein>
<dbReference type="RefSeq" id="WP_198349968.1">
    <property type="nucleotide sequence ID" value="NZ_JABASV010000012.1"/>
</dbReference>
<feature type="compositionally biased region" description="Low complexity" evidence="1">
    <location>
        <begin position="33"/>
        <end position="47"/>
    </location>
</feature>
<dbReference type="EMBL" id="JAWXXT010000002">
    <property type="protein sequence ID" value="MDX5979565.1"/>
    <property type="molecule type" value="Genomic_DNA"/>
</dbReference>
<feature type="region of interest" description="Disordered" evidence="1">
    <location>
        <begin position="1"/>
        <end position="61"/>
    </location>
</feature>
<evidence type="ECO:0000313" key="3">
    <source>
        <dbReference type="Proteomes" id="UP001276761"/>
    </source>
</evidence>
<reference evidence="2" key="1">
    <citation type="submission" date="2023-11" db="EMBL/GenBank/DDBJ databases">
        <title>MicrobeMod: A computational toolkit for identifying prokaryotic methylation and restriction-modification with nanopore sequencing.</title>
        <authorList>
            <person name="Crits-Christoph A."/>
            <person name="Kang S.C."/>
            <person name="Lee H."/>
            <person name="Ostrov N."/>
        </authorList>
    </citation>
    <scope>NUCLEOTIDE SEQUENCE</scope>
    <source>
        <strain evidence="2">ATCC BAA-953</strain>
    </source>
</reference>
<dbReference type="InterPro" id="IPR010823">
    <property type="entry name" value="Portal_Gp20"/>
</dbReference>
<dbReference type="Proteomes" id="UP001276761">
    <property type="component" value="Unassembled WGS sequence"/>
</dbReference>
<proteinExistence type="predicted"/>
<dbReference type="AlphaFoldDB" id="A0AAJ2S556"/>